<dbReference type="AlphaFoldDB" id="A0A8H8SWV4"/>
<evidence type="ECO:0000256" key="1">
    <source>
        <dbReference type="SAM" id="MobiDB-lite"/>
    </source>
</evidence>
<gene>
    <name evidence="2" type="ORF">RhiXN_06405</name>
</gene>
<feature type="compositionally biased region" description="Polar residues" evidence="1">
    <location>
        <begin position="266"/>
        <end position="278"/>
    </location>
</feature>
<dbReference type="GeneID" id="67028684"/>
<dbReference type="GO" id="GO:0016301">
    <property type="term" value="F:kinase activity"/>
    <property type="evidence" value="ECO:0007669"/>
    <property type="project" value="UniProtKB-KW"/>
</dbReference>
<evidence type="ECO:0000313" key="2">
    <source>
        <dbReference type="EMBL" id="QRW21416.1"/>
    </source>
</evidence>
<organism evidence="2 3">
    <name type="scientific">Rhizoctonia solani</name>
    <dbReference type="NCBI Taxonomy" id="456999"/>
    <lineage>
        <taxon>Eukaryota</taxon>
        <taxon>Fungi</taxon>
        <taxon>Dikarya</taxon>
        <taxon>Basidiomycota</taxon>
        <taxon>Agaricomycotina</taxon>
        <taxon>Agaricomycetes</taxon>
        <taxon>Cantharellales</taxon>
        <taxon>Ceratobasidiaceae</taxon>
        <taxon>Rhizoctonia</taxon>
    </lineage>
</organism>
<protein>
    <submittedName>
        <fullName evidence="2">Serine/threonine-protein kinase</fullName>
    </submittedName>
</protein>
<keyword evidence="2" id="KW-0418">Kinase</keyword>
<dbReference type="Proteomes" id="UP000650533">
    <property type="component" value="Chromosome 7"/>
</dbReference>
<accession>A0A8H8SWV4</accession>
<feature type="region of interest" description="Disordered" evidence="1">
    <location>
        <begin position="334"/>
        <end position="388"/>
    </location>
</feature>
<feature type="region of interest" description="Disordered" evidence="1">
    <location>
        <begin position="257"/>
        <end position="288"/>
    </location>
</feature>
<dbReference type="RefSeq" id="XP_043181653.1">
    <property type="nucleotide sequence ID" value="XM_043326221.1"/>
</dbReference>
<proteinExistence type="predicted"/>
<evidence type="ECO:0000313" key="3">
    <source>
        <dbReference type="Proteomes" id="UP000650533"/>
    </source>
</evidence>
<reference evidence="2" key="1">
    <citation type="submission" date="2020-05" db="EMBL/GenBank/DDBJ databases">
        <title>Evolutionary and genomic comparisons of hybrid uninucleate and nonhybrid Rhizoctonia fungi.</title>
        <authorList>
            <person name="Li C."/>
            <person name="Chen X."/>
        </authorList>
    </citation>
    <scope>NUCLEOTIDE SEQUENCE</scope>
    <source>
        <strain evidence="2">AG-1 IA</strain>
    </source>
</reference>
<feature type="compositionally biased region" description="Basic and acidic residues" evidence="1">
    <location>
        <begin position="337"/>
        <end position="347"/>
    </location>
</feature>
<sequence length="513" mass="57882">MHRRKSQVSVELLHAPLSKRDDNKVPTSIRVDRKPPKARPSLMMVSVEIPVKGSSSSKLKNKVQDQNVEPTPENEDRTLKRKRSISDPTNNSIVDTKKKGPERGQSNKKTSVQNKPAEVVVPLPQPRWISISTDVSYDEIMQRMQLREFLARFQPLTKLAQVHLDTLSRISIPTRQYIPRVTLKAVLLALVDLVGADAPPKLRQGCQTALRHIRNAKGDLAITWDALSELRETCYSELPNPDHPPITDSGVVDDEIEDENEDQGRVTRQASRLSRASQPSPPPKDDSFSYQLVCGGQFLPILVFLAELALQTPSVRADVDYGMRSLSVAAHKTHTTKLAEEKSRWNDQRQNPPGPRKKKLLMRKVHAHGVHRPPQKSNIKSKRKAADADHQRILRKLSISYNLELRACAGRGTYLGSDQSGRQYFALALAPKSTRNENRWDYWSTFISCWGPEADGMDCRWYGFDDPSEIRLLASVLEHGIGRGPSLVKDKDPLIKSLLSYAEFLDDRITIED</sequence>
<feature type="region of interest" description="Disordered" evidence="1">
    <location>
        <begin position="1"/>
        <end position="117"/>
    </location>
</feature>
<name>A0A8H8SWV4_9AGAM</name>
<keyword evidence="2" id="KW-0808">Transferase</keyword>
<feature type="compositionally biased region" description="Basic residues" evidence="1">
    <location>
        <begin position="355"/>
        <end position="383"/>
    </location>
</feature>
<dbReference type="KEGG" id="rsx:RhiXN_06405"/>
<feature type="compositionally biased region" description="Polar residues" evidence="1">
    <location>
        <begin position="53"/>
        <end position="69"/>
    </location>
</feature>
<dbReference type="EMBL" id="CP059664">
    <property type="protein sequence ID" value="QRW21416.1"/>
    <property type="molecule type" value="Genomic_DNA"/>
</dbReference>
<feature type="compositionally biased region" description="Basic and acidic residues" evidence="1">
    <location>
        <begin position="18"/>
        <end position="35"/>
    </location>
</feature>